<name>A0ABS1IZ14_9FIRM</name>
<dbReference type="PROSITE" id="PS01295">
    <property type="entry name" value="ISPD"/>
    <property type="match status" value="1"/>
</dbReference>
<feature type="site" description="Transition state stabilizer" evidence="5">
    <location>
        <position position="22"/>
    </location>
</feature>
<dbReference type="GO" id="GO:0016779">
    <property type="term" value="F:nucleotidyltransferase activity"/>
    <property type="evidence" value="ECO:0007669"/>
    <property type="project" value="UniProtKB-KW"/>
</dbReference>
<dbReference type="Gene3D" id="3.90.550.10">
    <property type="entry name" value="Spore Coat Polysaccharide Biosynthesis Protein SpsA, Chain A"/>
    <property type="match status" value="1"/>
</dbReference>
<dbReference type="EC" id="2.7.7.40" evidence="5"/>
<keyword evidence="1 5" id="KW-0808">Transferase</keyword>
<evidence type="ECO:0000256" key="1">
    <source>
        <dbReference type="ARBA" id="ARBA00022679"/>
    </source>
</evidence>
<dbReference type="InterPro" id="IPR029044">
    <property type="entry name" value="Nucleotide-diphossugar_trans"/>
</dbReference>
<evidence type="ECO:0000256" key="4">
    <source>
        <dbReference type="ARBA" id="ARBA00023316"/>
    </source>
</evidence>
<evidence type="ECO:0000313" key="7">
    <source>
        <dbReference type="Proteomes" id="UP000604730"/>
    </source>
</evidence>
<gene>
    <name evidence="6" type="ORF">JJN12_04845</name>
</gene>
<dbReference type="EMBL" id="JAEPRJ010000001">
    <property type="protein sequence ID" value="MBK5897114.1"/>
    <property type="molecule type" value="Genomic_DNA"/>
</dbReference>
<comment type="caution">
    <text evidence="5">Lacks conserved residue(s) required for the propagation of feature annotation.</text>
</comment>
<comment type="function">
    <text evidence="5">Catalyzes the transfer of the cytidylyl group of CTP to D-ribitol 5-phosphate.</text>
</comment>
<keyword evidence="2 5" id="KW-0548">Nucleotidyltransferase</keyword>
<dbReference type="NCBIfam" id="NF001183">
    <property type="entry name" value="PRK00155.1-3"/>
    <property type="match status" value="1"/>
</dbReference>
<evidence type="ECO:0000313" key="6">
    <source>
        <dbReference type="EMBL" id="MBK5897114.1"/>
    </source>
</evidence>
<accession>A0ABS1IZ14</accession>
<dbReference type="RefSeq" id="WP_208428621.1">
    <property type="nucleotide sequence ID" value="NZ_JAEPRJ010000001.1"/>
</dbReference>
<evidence type="ECO:0000256" key="5">
    <source>
        <dbReference type="HAMAP-Rule" id="MF_02068"/>
    </source>
</evidence>
<feature type="site" description="Transition state stabilizer" evidence="5">
    <location>
        <position position="14"/>
    </location>
</feature>
<sequence length="236" mass="26315">MVFAVICAGGIGSRMGNAEKPKQYLNVGGKPIILHTIEKFVVNEEFEKIIVLVPESWISYTKDIINKHLQGIEKVEVMAGGSDRNSTIMNAINYIEEKFTLDDDTIIVTHDAVRPFVTHRIIMDNIEAAVKVGACDTVIPATDTIVESLDGEKISSIPDRSKVYQGQTPQSFRAKRLKELYSSLTDEEKAILTDAAKIYLLKGEAVHLVRGEVFNIKITYPYDLTVAETLINTDRE</sequence>
<comment type="similarity">
    <text evidence="5">Belongs to the IspD/TarI cytidylyltransferase family. TarI subfamily.</text>
</comment>
<keyword evidence="7" id="KW-1185">Reference proteome</keyword>
<dbReference type="InterPro" id="IPR050088">
    <property type="entry name" value="IspD/TarI_cytidylyltransf_bact"/>
</dbReference>
<evidence type="ECO:0000256" key="3">
    <source>
        <dbReference type="ARBA" id="ARBA00022944"/>
    </source>
</evidence>
<proteinExistence type="inferred from homology"/>
<comment type="caution">
    <text evidence="6">The sequence shown here is derived from an EMBL/GenBank/DDBJ whole genome shotgun (WGS) entry which is preliminary data.</text>
</comment>
<dbReference type="HAMAP" id="MF_02068">
    <property type="entry name" value="TarI"/>
    <property type="match status" value="1"/>
</dbReference>
<dbReference type="CDD" id="cd02516">
    <property type="entry name" value="CDP-ME_synthetase"/>
    <property type="match status" value="1"/>
</dbReference>
<feature type="binding site" evidence="5">
    <location>
        <begin position="81"/>
        <end position="87"/>
    </location>
    <ligand>
        <name>CTP</name>
        <dbReference type="ChEBI" id="CHEBI:37563"/>
    </ligand>
</feature>
<organism evidence="6 7">
    <name type="scientific">Catonella massiliensis</name>
    <dbReference type="NCBI Taxonomy" id="2799636"/>
    <lineage>
        <taxon>Bacteria</taxon>
        <taxon>Bacillati</taxon>
        <taxon>Bacillota</taxon>
        <taxon>Clostridia</taxon>
        <taxon>Lachnospirales</taxon>
        <taxon>Lachnospiraceae</taxon>
        <taxon>Catonella</taxon>
    </lineage>
</organism>
<dbReference type="Proteomes" id="UP000604730">
    <property type="component" value="Unassembled WGS sequence"/>
</dbReference>
<dbReference type="InterPro" id="IPR034709">
    <property type="entry name" value="TarI"/>
</dbReference>
<keyword evidence="3" id="KW-0777">Teichoic acid biosynthesis</keyword>
<reference evidence="6 7" key="1">
    <citation type="submission" date="2021-01" db="EMBL/GenBank/DDBJ databases">
        <title>Isolation and description of Catonella massiliensis sp. nov., a novel Catonella species, isolated from a stable periodontitis subject.</title>
        <authorList>
            <person name="Antezack A."/>
            <person name="Boxberger M."/>
            <person name="La Scola B."/>
            <person name="Monnet-Corti V."/>
        </authorList>
    </citation>
    <scope>NUCLEOTIDE SEQUENCE [LARGE SCALE GENOMIC DNA]</scope>
    <source>
        <strain evidence="6 7">Marseille-Q4567</strain>
    </source>
</reference>
<feature type="site" description="Positions ribitol 5-phosphate for the nucleophilic attack" evidence="5">
    <location>
        <position position="160"/>
    </location>
</feature>
<feature type="site" description="Positions ribitol 5-phosphate for the nucleophilic attack" evidence="5">
    <location>
        <position position="217"/>
    </location>
</feature>
<keyword evidence="4" id="KW-0961">Cell wall biogenesis/degradation</keyword>
<dbReference type="SUPFAM" id="SSF53448">
    <property type="entry name" value="Nucleotide-diphospho-sugar transferases"/>
    <property type="match status" value="1"/>
</dbReference>
<dbReference type="InterPro" id="IPR018294">
    <property type="entry name" value="ISPD_synthase_CS"/>
</dbReference>
<comment type="catalytic activity">
    <reaction evidence="5">
        <text>D-ribitol 5-phosphate + CTP + H(+) = CDP-L-ribitol + diphosphate</text>
        <dbReference type="Rhea" id="RHEA:12456"/>
        <dbReference type="ChEBI" id="CHEBI:15378"/>
        <dbReference type="ChEBI" id="CHEBI:33019"/>
        <dbReference type="ChEBI" id="CHEBI:37563"/>
        <dbReference type="ChEBI" id="CHEBI:57608"/>
        <dbReference type="ChEBI" id="CHEBI:57695"/>
        <dbReference type="EC" id="2.7.7.40"/>
    </reaction>
</comment>
<dbReference type="PANTHER" id="PTHR32125">
    <property type="entry name" value="2-C-METHYL-D-ERYTHRITOL 4-PHOSPHATE CYTIDYLYLTRANSFERASE, CHLOROPLASTIC"/>
    <property type="match status" value="1"/>
</dbReference>
<protein>
    <recommendedName>
        <fullName evidence="5">Ribitol-5-phosphate cytidylyltransferase</fullName>
        <ecNumber evidence="5">2.7.7.40</ecNumber>
    </recommendedName>
</protein>
<dbReference type="PANTHER" id="PTHR32125:SF8">
    <property type="entry name" value="RIBITOL-5-PHOSPHATE CYTIDYLYLTRANSFERASE"/>
    <property type="match status" value="1"/>
</dbReference>
<dbReference type="InterPro" id="IPR034683">
    <property type="entry name" value="IspD/TarI"/>
</dbReference>
<evidence type="ECO:0000256" key="2">
    <source>
        <dbReference type="ARBA" id="ARBA00022695"/>
    </source>
</evidence>
<dbReference type="Pfam" id="PF01128">
    <property type="entry name" value="IspD"/>
    <property type="match status" value="1"/>
</dbReference>